<evidence type="ECO:0000313" key="1">
    <source>
        <dbReference type="EMBL" id="OGG16900.1"/>
    </source>
</evidence>
<comment type="caution">
    <text evidence="1">The sequence shown here is derived from an EMBL/GenBank/DDBJ whole genome shotgun (WGS) entry which is preliminary data.</text>
</comment>
<dbReference type="Proteomes" id="UP000176253">
    <property type="component" value="Unassembled WGS sequence"/>
</dbReference>
<reference evidence="1 2" key="1">
    <citation type="journal article" date="2016" name="Nat. Commun.">
        <title>Thousands of microbial genomes shed light on interconnected biogeochemical processes in an aquifer system.</title>
        <authorList>
            <person name="Anantharaman K."/>
            <person name="Brown C.T."/>
            <person name="Hug L.A."/>
            <person name="Sharon I."/>
            <person name="Castelle C.J."/>
            <person name="Probst A.J."/>
            <person name="Thomas B.C."/>
            <person name="Singh A."/>
            <person name="Wilkins M.J."/>
            <person name="Karaoz U."/>
            <person name="Brodie E.L."/>
            <person name="Williams K.H."/>
            <person name="Hubbard S.S."/>
            <person name="Banfield J.F."/>
        </authorList>
    </citation>
    <scope>NUCLEOTIDE SEQUENCE [LARGE SCALE GENOMIC DNA]</scope>
</reference>
<accession>A0A1F5ZWT2</accession>
<proteinExistence type="predicted"/>
<name>A0A1F5ZWT2_9BACT</name>
<sequence length="197" mass="21993">MSNLKENLHGKSPEFRFKALLPELAKIQYGLSSEGLYTLVGGGVGLDLLVAKYLPGTQFIKHSDVDLYIPINLRGKILDWMSNNGFQVDLLSFINAVHAVVYGNEVIYDLFSINGIPNNPRVPDASYAGILVECHNPLNYYTDAAEAIINIESDTVLYGRYKFSVMDAISQLSVFKTFSLLEGTRRRDVEILTKLVE</sequence>
<dbReference type="AlphaFoldDB" id="A0A1F5ZWT2"/>
<protein>
    <submittedName>
        <fullName evidence="1">Uncharacterized protein</fullName>
    </submittedName>
</protein>
<gene>
    <name evidence="1" type="ORF">A3D78_06490</name>
</gene>
<dbReference type="EMBL" id="MFJM01000051">
    <property type="protein sequence ID" value="OGG16900.1"/>
    <property type="molecule type" value="Genomic_DNA"/>
</dbReference>
<organism evidence="1 2">
    <name type="scientific">Candidatus Gottesmanbacteria bacterium RIFCSPHIGHO2_02_FULL_39_14</name>
    <dbReference type="NCBI Taxonomy" id="1798383"/>
    <lineage>
        <taxon>Bacteria</taxon>
        <taxon>Candidatus Gottesmaniibacteriota</taxon>
    </lineage>
</organism>
<evidence type="ECO:0000313" key="2">
    <source>
        <dbReference type="Proteomes" id="UP000176253"/>
    </source>
</evidence>